<keyword evidence="4" id="KW-1185">Reference proteome</keyword>
<proteinExistence type="predicted"/>
<feature type="compositionally biased region" description="Acidic residues" evidence="1">
    <location>
        <begin position="289"/>
        <end position="306"/>
    </location>
</feature>
<evidence type="ECO:0000313" key="4">
    <source>
        <dbReference type="Proteomes" id="UP000663203"/>
    </source>
</evidence>
<feature type="compositionally biased region" description="Low complexity" evidence="1">
    <location>
        <begin position="132"/>
        <end position="149"/>
    </location>
</feature>
<feature type="domain" description="DUF4397" evidence="2">
    <location>
        <begin position="186"/>
        <end position="297"/>
    </location>
</feature>
<protein>
    <submittedName>
        <fullName evidence="3">DUF4397 domain-containing protein</fullName>
    </submittedName>
</protein>
<feature type="compositionally biased region" description="Acidic residues" evidence="1">
    <location>
        <begin position="121"/>
        <end position="131"/>
    </location>
</feature>
<dbReference type="InterPro" id="IPR006311">
    <property type="entry name" value="TAT_signal"/>
</dbReference>
<evidence type="ECO:0000256" key="1">
    <source>
        <dbReference type="SAM" id="MobiDB-lite"/>
    </source>
</evidence>
<dbReference type="KEGG" id="hakz:J0X25_10825"/>
<dbReference type="RefSeq" id="WP_207287531.1">
    <property type="nucleotide sequence ID" value="NZ_CP071462.1"/>
</dbReference>
<evidence type="ECO:0000313" key="3">
    <source>
        <dbReference type="EMBL" id="QSW97912.1"/>
    </source>
</evidence>
<accession>A0A8A2VBX1</accession>
<feature type="compositionally biased region" description="Acidic residues" evidence="1">
    <location>
        <begin position="325"/>
        <end position="345"/>
    </location>
</feature>
<dbReference type="EMBL" id="CP071462">
    <property type="protein sequence ID" value="QSW97912.1"/>
    <property type="molecule type" value="Genomic_DNA"/>
</dbReference>
<organism evidence="3 4">
    <name type="scientific">Haloterrigena alkaliphila</name>
    <dbReference type="NCBI Taxonomy" id="2816475"/>
    <lineage>
        <taxon>Archaea</taxon>
        <taxon>Methanobacteriati</taxon>
        <taxon>Methanobacteriota</taxon>
        <taxon>Stenosarchaea group</taxon>
        <taxon>Halobacteria</taxon>
        <taxon>Halobacteriales</taxon>
        <taxon>Natrialbaceae</taxon>
        <taxon>Haloterrigena</taxon>
    </lineage>
</organism>
<reference evidence="3 4" key="1">
    <citation type="submission" date="2021-03" db="EMBL/GenBank/DDBJ databases">
        <title>Haloterrigena longa sp. nov. and Haloterrigena limicola sp. nov., extremely halophilic archaea isolated from a salt lake.</title>
        <authorList>
            <person name="Henglin C."/>
        </authorList>
    </citation>
    <scope>NUCLEOTIDE SEQUENCE [LARGE SCALE GENOMIC DNA]</scope>
    <source>
        <strain evidence="3 4">KZCA68</strain>
    </source>
</reference>
<dbReference type="InterPro" id="IPR025510">
    <property type="entry name" value="DUF4397"/>
</dbReference>
<sequence>MTLSRRSTIRTIGVVGAGSALTGTALAVNEHQDSGQEPSADEVGSIRVGHFAPDAPNVDVYVDDQQILTDVSYGVLSPYLGIEPGTYTVSITPAGEAEPVLEETVPVDTGYYTVAAIGELEGDETGDDSGDGVDAANETAETNATNETASDGADPSLGDGSDSETGGLQFLVLADRGPDDVQEGTALVRVVHASPDTPTVDIAESENDTILFEDVAFTEPSGYAPVDPEAEALGFFPANDPSGDELDDDEVISQSDPVVTVELDLEAGQAYTAYAIGYLEGEEGVEIDAETDDSDDDSRDDAEDDRSFDVYLALDGTTERAQGDDREDDEGDDELEAGDDDDESGNETGDRNGSSDGHHAEPTTADD</sequence>
<name>A0A8A2VBX1_9EURY</name>
<feature type="domain" description="DUF4397" evidence="2">
    <location>
        <begin position="45"/>
        <end position="120"/>
    </location>
</feature>
<feature type="region of interest" description="Disordered" evidence="1">
    <location>
        <begin position="121"/>
        <end position="166"/>
    </location>
</feature>
<dbReference type="Proteomes" id="UP000663203">
    <property type="component" value="Chromosome"/>
</dbReference>
<dbReference type="Pfam" id="PF14344">
    <property type="entry name" value="DUF4397"/>
    <property type="match status" value="2"/>
</dbReference>
<evidence type="ECO:0000259" key="2">
    <source>
        <dbReference type="Pfam" id="PF14344"/>
    </source>
</evidence>
<dbReference type="PROSITE" id="PS51318">
    <property type="entry name" value="TAT"/>
    <property type="match status" value="1"/>
</dbReference>
<feature type="region of interest" description="Disordered" evidence="1">
    <location>
        <begin position="289"/>
        <end position="367"/>
    </location>
</feature>
<gene>
    <name evidence="3" type="ORF">J0X25_10825</name>
</gene>
<dbReference type="AlphaFoldDB" id="A0A8A2VBX1"/>
<dbReference type="GeneID" id="63187804"/>